<evidence type="ECO:0000313" key="5">
    <source>
        <dbReference type="Proteomes" id="UP000594263"/>
    </source>
</evidence>
<feature type="compositionally biased region" description="Basic and acidic residues" evidence="3">
    <location>
        <begin position="212"/>
        <end position="232"/>
    </location>
</feature>
<dbReference type="Pfam" id="PF00612">
    <property type="entry name" value="IQ"/>
    <property type="match status" value="1"/>
</dbReference>
<keyword evidence="5" id="KW-1185">Reference proteome</keyword>
<dbReference type="Proteomes" id="UP000594263">
    <property type="component" value="Unplaced"/>
</dbReference>
<evidence type="ECO:0000256" key="3">
    <source>
        <dbReference type="SAM" id="MobiDB-lite"/>
    </source>
</evidence>
<feature type="compositionally biased region" description="Low complexity" evidence="3">
    <location>
        <begin position="438"/>
        <end position="455"/>
    </location>
</feature>
<dbReference type="PROSITE" id="PS50096">
    <property type="entry name" value="IQ"/>
    <property type="match status" value="1"/>
</dbReference>
<feature type="region of interest" description="Disordered" evidence="3">
    <location>
        <begin position="283"/>
        <end position="455"/>
    </location>
</feature>
<dbReference type="EnsemblPlants" id="Kaladp0610s0011.1.v1.1">
    <property type="protein sequence ID" value="Kaladp0610s0011.1.v1.1"/>
    <property type="gene ID" value="Kaladp0610s0011.v1.1"/>
</dbReference>
<dbReference type="EnsemblPlants" id="Kaladp0610s0011.3.v1.1">
    <property type="protein sequence ID" value="Kaladp0610s0011.3.v1.1"/>
    <property type="gene ID" value="Kaladp0610s0011.v1.1"/>
</dbReference>
<evidence type="ECO:0000256" key="1">
    <source>
        <dbReference type="ARBA" id="ARBA00022860"/>
    </source>
</evidence>
<dbReference type="EnsemblPlants" id="Kaladp0610s0011.2.v1.1">
    <property type="protein sequence ID" value="Kaladp0610s0011.2.v1.1"/>
    <property type="gene ID" value="Kaladp0610s0011.v1.1"/>
</dbReference>
<feature type="region of interest" description="Disordered" evidence="3">
    <location>
        <begin position="1"/>
        <end position="47"/>
    </location>
</feature>
<dbReference type="Gramene" id="Kaladp0610s0011.1.v1.1">
    <property type="protein sequence ID" value="Kaladp0610s0011.1.v1.1"/>
    <property type="gene ID" value="Kaladp0610s0011.v1.1"/>
</dbReference>
<name>A0A7N1A8X2_KALFE</name>
<dbReference type="Gramene" id="Kaladp0610s0011.2.v1.1">
    <property type="protein sequence ID" value="Kaladp0610s0011.2.v1.1"/>
    <property type="gene ID" value="Kaladp0610s0011.v1.1"/>
</dbReference>
<dbReference type="GO" id="GO:0005516">
    <property type="term" value="F:calmodulin binding"/>
    <property type="evidence" value="ECO:0007669"/>
    <property type="project" value="UniProtKB-KW"/>
</dbReference>
<dbReference type="CDD" id="cd23767">
    <property type="entry name" value="IQCD"/>
    <property type="match status" value="1"/>
</dbReference>
<dbReference type="Gramene" id="Kaladp0610s0011.3.v1.1">
    <property type="protein sequence ID" value="Kaladp0610s0011.3.v1.1"/>
    <property type="gene ID" value="Kaladp0610s0011.v1.1"/>
</dbReference>
<dbReference type="InterPro" id="IPR000048">
    <property type="entry name" value="IQ_motif_EF-hand-BS"/>
</dbReference>
<organism evidence="4 5">
    <name type="scientific">Kalanchoe fedtschenkoi</name>
    <name type="common">Lavender scallops</name>
    <name type="synonym">South American air plant</name>
    <dbReference type="NCBI Taxonomy" id="63787"/>
    <lineage>
        <taxon>Eukaryota</taxon>
        <taxon>Viridiplantae</taxon>
        <taxon>Streptophyta</taxon>
        <taxon>Embryophyta</taxon>
        <taxon>Tracheophyta</taxon>
        <taxon>Spermatophyta</taxon>
        <taxon>Magnoliopsida</taxon>
        <taxon>eudicotyledons</taxon>
        <taxon>Gunneridae</taxon>
        <taxon>Pentapetalae</taxon>
        <taxon>Saxifragales</taxon>
        <taxon>Crassulaceae</taxon>
        <taxon>Kalanchoe</taxon>
    </lineage>
</organism>
<protein>
    <submittedName>
        <fullName evidence="4">Uncharacterized protein</fullName>
    </submittedName>
</protein>
<dbReference type="AlphaFoldDB" id="A0A7N1A8X2"/>
<feature type="region of interest" description="Disordered" evidence="3">
    <location>
        <begin position="212"/>
        <end position="265"/>
    </location>
</feature>
<evidence type="ECO:0000256" key="2">
    <source>
        <dbReference type="ARBA" id="ARBA00024341"/>
    </source>
</evidence>
<comment type="similarity">
    <text evidence="2">Belongs to the IQD family.</text>
</comment>
<accession>A0A7N1A8X2</accession>
<keyword evidence="1" id="KW-0112">Calmodulin-binding</keyword>
<reference evidence="4" key="1">
    <citation type="submission" date="2021-01" db="UniProtKB">
        <authorList>
            <consortium name="EnsemblPlants"/>
        </authorList>
    </citation>
    <scope>IDENTIFICATION</scope>
</reference>
<dbReference type="PANTHER" id="PTHR32295">
    <property type="entry name" value="IQ-DOMAIN 5-RELATED"/>
    <property type="match status" value="1"/>
</dbReference>
<dbReference type="SMART" id="SM00015">
    <property type="entry name" value="IQ"/>
    <property type="match status" value="1"/>
</dbReference>
<evidence type="ECO:0000313" key="4">
    <source>
        <dbReference type="EnsemblPlants" id="Kaladp0610s0011.2.v1.1"/>
    </source>
</evidence>
<dbReference type="PANTHER" id="PTHR32295:SF149">
    <property type="entry name" value="IQ CALMODULIN-BINDING MOTIF PROTEIN"/>
    <property type="match status" value="1"/>
</dbReference>
<proteinExistence type="inferred from homology"/>
<feature type="compositionally biased region" description="Polar residues" evidence="3">
    <location>
        <begin position="234"/>
        <end position="259"/>
    </location>
</feature>
<sequence>MGRKERWYSRIKKVLTPGSKPRIKSKKPGSESGSKRFGKHSQLNQPAPVEQPVAAVHPLPQVAPVRFIEASSESGGAQLSEKAAALAPKIALGIMQHIGPVQTRYVAESEVDIAAIQIQTAYRGYLARRTLRALRGVIGLRFLAQGQAVKRQAANTLQCMQALARVQSQACSRRVQSWNRNQDLQKQRMRRGAKKHTAFRNSEDWKDCVQSKQQDEAKMKKKHEAAIRRERTLAYSSVHQQTWKNSPKRTSNTATINPDSDNDDPSWGWSWLERWMAAAKDEGLDSAVPQRRDVAEVEAATEPQATLLKSPPNIKTAPRSPPNAKVAENPKSARAPARPSNGSGSENTEKNRRHSFAGSSSTRECVTSAGSPSNSPRTHPVPSRFPNTRPRLQSPLGVDHSETGTPPRKSSTARQADKPPSHPAPHNNPRRHSAPPKVRNSNQARQNQNSSVQIC</sequence>
<feature type="compositionally biased region" description="Polar residues" evidence="3">
    <location>
        <begin position="357"/>
        <end position="377"/>
    </location>
</feature>